<dbReference type="RefSeq" id="WP_231950361.1">
    <property type="nucleotide sequence ID" value="NZ_JOEF01000013.1"/>
</dbReference>
<gene>
    <name evidence="1" type="ORF">SAMN04489726_4188</name>
</gene>
<dbReference type="Proteomes" id="UP000183376">
    <property type="component" value="Chromosome I"/>
</dbReference>
<dbReference type="EMBL" id="LT629701">
    <property type="protein sequence ID" value="SDM95649.1"/>
    <property type="molecule type" value="Genomic_DNA"/>
</dbReference>
<sequence>MAPAHDDMTRQTLAEAVALVEAGRTRETRDRLVRAIAAEPAFAEPWLRSLVNQLR</sequence>
<proteinExistence type="predicted"/>
<name>A0A1G9XFQ6_ALLAB</name>
<keyword evidence="2" id="KW-1185">Reference proteome</keyword>
<protein>
    <submittedName>
        <fullName evidence="1">Uncharacterized protein</fullName>
    </submittedName>
</protein>
<evidence type="ECO:0000313" key="1">
    <source>
        <dbReference type="EMBL" id="SDM95649.1"/>
    </source>
</evidence>
<dbReference type="eggNOG" id="ENOG5033SC5">
    <property type="taxonomic scope" value="Bacteria"/>
</dbReference>
<dbReference type="STRING" id="211114.SAMN04489726_4188"/>
<accession>A0A1G9XFQ6</accession>
<organism evidence="1 2">
    <name type="scientific">Allokutzneria albata</name>
    <name type="common">Kibdelosporangium albatum</name>
    <dbReference type="NCBI Taxonomy" id="211114"/>
    <lineage>
        <taxon>Bacteria</taxon>
        <taxon>Bacillati</taxon>
        <taxon>Actinomycetota</taxon>
        <taxon>Actinomycetes</taxon>
        <taxon>Pseudonocardiales</taxon>
        <taxon>Pseudonocardiaceae</taxon>
        <taxon>Allokutzneria</taxon>
    </lineage>
</organism>
<reference evidence="1 2" key="1">
    <citation type="submission" date="2016-10" db="EMBL/GenBank/DDBJ databases">
        <authorList>
            <person name="de Groot N.N."/>
        </authorList>
    </citation>
    <scope>NUCLEOTIDE SEQUENCE [LARGE SCALE GENOMIC DNA]</scope>
    <source>
        <strain evidence="1 2">DSM 44149</strain>
    </source>
</reference>
<evidence type="ECO:0000313" key="2">
    <source>
        <dbReference type="Proteomes" id="UP000183376"/>
    </source>
</evidence>
<dbReference type="AlphaFoldDB" id="A0A1G9XFQ6"/>